<dbReference type="InterPro" id="IPR005135">
    <property type="entry name" value="Endo/exonuclease/phosphatase"/>
</dbReference>
<accession>G4CID6</accession>
<feature type="active site" description="Proton donor/acceptor" evidence="5">
    <location>
        <position position="170"/>
    </location>
</feature>
<gene>
    <name evidence="9" type="primary">xth</name>
    <name evidence="9" type="ORF">HMPREF9371_1396</name>
</gene>
<comment type="cofactor">
    <cofactor evidence="6">
        <name>Mg(2+)</name>
        <dbReference type="ChEBI" id="CHEBI:18420"/>
    </cofactor>
    <cofactor evidence="6">
        <name>Mn(2+)</name>
        <dbReference type="ChEBI" id="CHEBI:29035"/>
    </cofactor>
    <text evidence="6">Probably binds two magnesium or manganese ions per subunit.</text>
</comment>
<name>G4CID6_9NEIS</name>
<evidence type="ECO:0000256" key="6">
    <source>
        <dbReference type="PIRSR" id="PIRSR604808-2"/>
    </source>
</evidence>
<dbReference type="EMBL" id="AGAY01000050">
    <property type="protein sequence ID" value="EGY52407.1"/>
    <property type="molecule type" value="Genomic_DNA"/>
</dbReference>
<dbReference type="HOGENOM" id="CLU_027539_0_1_4"/>
<comment type="similarity">
    <text evidence="1">Belongs to the DNA repair enzymes AP/ExoA family.</text>
</comment>
<dbReference type="GO" id="GO:0046872">
    <property type="term" value="F:metal ion binding"/>
    <property type="evidence" value="ECO:0007669"/>
    <property type="project" value="UniProtKB-KW"/>
</dbReference>
<evidence type="ECO:0000313" key="9">
    <source>
        <dbReference type="EMBL" id="EGY52407.1"/>
    </source>
</evidence>
<sequence length="279" mass="31887">MNCIHIWGFCKGLSLPVEPHHPNAMKIATWNVNSLNVRLPQVSNWLIEHRPDILCLQELKLEQDKFPLAAFELLGYRAVWSGQKTYNGVAILSRSEAADVHTGLPDLPDDPQRRVIAATIDGVRVINVYCVNGEAVGSEKFAYKEQWFAALNRLVAQELAQHDELVLLGDFNIAPADRDVYDPEKWHEKIHCSSAERQWFAELLQLGLGDGLRHLHPEAQMFTWWDYRMNMFRRKLGLRIDHILCSPALLARLQQLEVDTATRALERPSDHAPVWAVFA</sequence>
<keyword evidence="10" id="KW-1185">Reference proteome</keyword>
<dbReference type="AlphaFoldDB" id="G4CID6"/>
<evidence type="ECO:0000259" key="8">
    <source>
        <dbReference type="Pfam" id="PF03372"/>
    </source>
</evidence>
<dbReference type="PATRIC" id="fig|1032488.3.peg.1319"/>
<dbReference type="GO" id="GO:0006281">
    <property type="term" value="P:DNA repair"/>
    <property type="evidence" value="ECO:0007669"/>
    <property type="project" value="InterPro"/>
</dbReference>
<reference evidence="9 10" key="1">
    <citation type="submission" date="2011-05" db="EMBL/GenBank/DDBJ databases">
        <authorList>
            <person name="Muzny D."/>
            <person name="Qin X."/>
            <person name="Deng J."/>
            <person name="Jiang H."/>
            <person name="Liu Y."/>
            <person name="Qu J."/>
            <person name="Song X.-Z."/>
            <person name="Zhang L."/>
            <person name="Thornton R."/>
            <person name="Coyle M."/>
            <person name="Francisco L."/>
            <person name="Jackson L."/>
            <person name="Javaid M."/>
            <person name="Korchina V."/>
            <person name="Kovar C."/>
            <person name="Mata R."/>
            <person name="Mathew T."/>
            <person name="Ngo R."/>
            <person name="Nguyen L."/>
            <person name="Nguyen N."/>
            <person name="Okwuonu G."/>
            <person name="Ongeri F."/>
            <person name="Pham C."/>
            <person name="Simmons D."/>
            <person name="Wilczek-Boney K."/>
            <person name="Hale W."/>
            <person name="Jakkamsetti A."/>
            <person name="Pham P."/>
            <person name="Ruth R."/>
            <person name="San Lucas F."/>
            <person name="Warren J."/>
            <person name="Zhang J."/>
            <person name="Zhao Z."/>
            <person name="Zhou C."/>
            <person name="Zhu D."/>
            <person name="Lee S."/>
            <person name="Bess C."/>
            <person name="Blankenburg K."/>
            <person name="Forbes L."/>
            <person name="Fu Q."/>
            <person name="Gubbala S."/>
            <person name="Hirani K."/>
            <person name="Jayaseelan J.C."/>
            <person name="Lara F."/>
            <person name="Munidasa M."/>
            <person name="Palculict T."/>
            <person name="Patil S."/>
            <person name="Pu L.-L."/>
            <person name="Saada N."/>
            <person name="Tang L."/>
            <person name="Weissenberger G."/>
            <person name="Zhu Y."/>
            <person name="Hemphill L."/>
            <person name="Shang Y."/>
            <person name="Youmans B."/>
            <person name="Ayvaz T."/>
            <person name="Ross M."/>
            <person name="Santibanez J."/>
            <person name="Aqrawi P."/>
            <person name="Gross S."/>
            <person name="Joshi V."/>
            <person name="Fowler G."/>
            <person name="Nazareth L."/>
            <person name="Reid J."/>
            <person name="Worley K."/>
            <person name="Petrosino J."/>
            <person name="Highlander S."/>
            <person name="Gibbs R."/>
        </authorList>
    </citation>
    <scope>NUCLEOTIDE SEQUENCE [LARGE SCALE GENOMIC DNA]</scope>
    <source>
        <strain evidence="9 10">871</strain>
    </source>
</reference>
<dbReference type="GO" id="GO:0008311">
    <property type="term" value="F:double-stranded DNA 3'-5' DNA exonuclease activity"/>
    <property type="evidence" value="ECO:0007669"/>
    <property type="project" value="UniProtKB-EC"/>
</dbReference>
<dbReference type="GO" id="GO:0004519">
    <property type="term" value="F:endonuclease activity"/>
    <property type="evidence" value="ECO:0007669"/>
    <property type="project" value="InterPro"/>
</dbReference>
<evidence type="ECO:0000256" key="4">
    <source>
        <dbReference type="ARBA" id="ARBA00022842"/>
    </source>
</evidence>
<dbReference type="NCBIfam" id="TIGR00195">
    <property type="entry name" value="exoDNase_III"/>
    <property type="match status" value="1"/>
</dbReference>
<feature type="binding site" evidence="6">
    <location>
        <position position="31"/>
    </location>
    <ligand>
        <name>Mg(2+)</name>
        <dbReference type="ChEBI" id="CHEBI:18420"/>
        <label>1</label>
    </ligand>
</feature>
<organism evidence="9 10">
    <name type="scientific">Neisseria shayeganii 871</name>
    <dbReference type="NCBI Taxonomy" id="1032488"/>
    <lineage>
        <taxon>Bacteria</taxon>
        <taxon>Pseudomonadati</taxon>
        <taxon>Pseudomonadota</taxon>
        <taxon>Betaproteobacteria</taxon>
        <taxon>Neisseriales</taxon>
        <taxon>Neisseriaceae</taxon>
        <taxon>Neisseria</taxon>
    </lineage>
</organism>
<feature type="binding site" evidence="6">
    <location>
        <position position="271"/>
    </location>
    <ligand>
        <name>Mg(2+)</name>
        <dbReference type="ChEBI" id="CHEBI:18420"/>
        <label>1</label>
    </ligand>
</feature>
<feature type="active site" evidence="5">
    <location>
        <position position="129"/>
    </location>
</feature>
<evidence type="ECO:0000256" key="3">
    <source>
        <dbReference type="ARBA" id="ARBA00022801"/>
    </source>
</evidence>
<feature type="site" description="Important for catalytic activity" evidence="7">
    <location>
        <position position="241"/>
    </location>
</feature>
<dbReference type="CDD" id="cd09086">
    <property type="entry name" value="ExoIII-like_AP-endo"/>
    <property type="match status" value="1"/>
</dbReference>
<dbReference type="Proteomes" id="UP000003019">
    <property type="component" value="Unassembled WGS sequence"/>
</dbReference>
<feature type="binding site" evidence="6">
    <location>
        <position position="170"/>
    </location>
    <ligand>
        <name>Mg(2+)</name>
        <dbReference type="ChEBI" id="CHEBI:18420"/>
        <label>1</label>
    </ligand>
</feature>
<feature type="binding site" evidence="6">
    <location>
        <position position="172"/>
    </location>
    <ligand>
        <name>Mg(2+)</name>
        <dbReference type="ChEBI" id="CHEBI:18420"/>
        <label>1</label>
    </ligand>
</feature>
<feature type="active site" description="Proton acceptor" evidence="5">
    <location>
        <position position="271"/>
    </location>
</feature>
<dbReference type="Pfam" id="PF03372">
    <property type="entry name" value="Exo_endo_phos"/>
    <property type="match status" value="1"/>
</dbReference>
<evidence type="ECO:0000256" key="1">
    <source>
        <dbReference type="ARBA" id="ARBA00007092"/>
    </source>
</evidence>
<evidence type="ECO:0000256" key="2">
    <source>
        <dbReference type="ARBA" id="ARBA00022723"/>
    </source>
</evidence>
<evidence type="ECO:0000256" key="5">
    <source>
        <dbReference type="PIRSR" id="PIRSR604808-1"/>
    </source>
</evidence>
<feature type="site" description="Interaction with DNA substrate" evidence="7">
    <location>
        <position position="271"/>
    </location>
</feature>
<dbReference type="Gene3D" id="3.60.10.10">
    <property type="entry name" value="Endonuclease/exonuclease/phosphatase"/>
    <property type="match status" value="1"/>
</dbReference>
<dbReference type="InterPro" id="IPR036691">
    <property type="entry name" value="Endo/exonu/phosph_ase_sf"/>
</dbReference>
<dbReference type="NCBIfam" id="TIGR00633">
    <property type="entry name" value="xth"/>
    <property type="match status" value="1"/>
</dbReference>
<comment type="caution">
    <text evidence="9">The sequence shown here is derived from an EMBL/GenBank/DDBJ whole genome shotgun (WGS) entry which is preliminary data.</text>
</comment>
<evidence type="ECO:0000256" key="7">
    <source>
        <dbReference type="PIRSR" id="PIRSR604808-3"/>
    </source>
</evidence>
<feature type="binding site" evidence="6">
    <location>
        <position position="58"/>
    </location>
    <ligand>
        <name>Mg(2+)</name>
        <dbReference type="ChEBI" id="CHEBI:18420"/>
        <label>1</label>
    </ligand>
</feature>
<dbReference type="STRING" id="1032488.HMPREF9371_1396"/>
<dbReference type="PANTHER" id="PTHR43250">
    <property type="entry name" value="EXODEOXYRIBONUCLEASE III"/>
    <property type="match status" value="1"/>
</dbReference>
<dbReference type="InterPro" id="IPR004808">
    <property type="entry name" value="AP_endonuc_1"/>
</dbReference>
<dbReference type="InterPro" id="IPR020847">
    <property type="entry name" value="AP_endonuclease_F1_BS"/>
</dbReference>
<evidence type="ECO:0000313" key="10">
    <source>
        <dbReference type="Proteomes" id="UP000003019"/>
    </source>
</evidence>
<dbReference type="SUPFAM" id="SSF56219">
    <property type="entry name" value="DNase I-like"/>
    <property type="match status" value="1"/>
</dbReference>
<keyword evidence="3 9" id="KW-0378">Hydrolase</keyword>
<protein>
    <submittedName>
        <fullName evidence="9">Exodeoxyribonuclease III</fullName>
        <ecNumber evidence="9">3.1.11.2</ecNumber>
    </submittedName>
</protein>
<proteinExistence type="inferred from homology"/>
<feature type="site" description="Transition state stabilizer" evidence="7">
    <location>
        <position position="172"/>
    </location>
</feature>
<dbReference type="PANTHER" id="PTHR43250:SF2">
    <property type="entry name" value="EXODEOXYRIBONUCLEASE III"/>
    <property type="match status" value="1"/>
</dbReference>
<dbReference type="InterPro" id="IPR037493">
    <property type="entry name" value="ExoIII-like"/>
</dbReference>
<feature type="domain" description="Endonuclease/exonuclease/phosphatase" evidence="8">
    <location>
        <begin position="28"/>
        <end position="271"/>
    </location>
</feature>
<keyword evidence="4 6" id="KW-0460">Magnesium</keyword>
<dbReference type="PROSITE" id="PS51435">
    <property type="entry name" value="AP_NUCLEASE_F1_4"/>
    <property type="match status" value="1"/>
</dbReference>
<keyword evidence="2 6" id="KW-0479">Metal-binding</keyword>
<dbReference type="PROSITE" id="PS00726">
    <property type="entry name" value="AP_NUCLEASE_F1_1"/>
    <property type="match status" value="1"/>
</dbReference>
<feature type="binding site" evidence="6">
    <location>
        <position position="270"/>
    </location>
    <ligand>
        <name>Mg(2+)</name>
        <dbReference type="ChEBI" id="CHEBI:18420"/>
        <label>1</label>
    </ligand>
</feature>
<dbReference type="GO" id="GO:0003677">
    <property type="term" value="F:DNA binding"/>
    <property type="evidence" value="ECO:0007669"/>
    <property type="project" value="InterPro"/>
</dbReference>
<keyword evidence="6" id="KW-0464">Manganese</keyword>
<dbReference type="EC" id="3.1.11.2" evidence="9"/>